<evidence type="ECO:0000313" key="1">
    <source>
        <dbReference type="EMBL" id="KAH6874593.1"/>
    </source>
</evidence>
<name>A0A9P8VT89_9HYPO</name>
<dbReference type="Proteomes" id="UP000777438">
    <property type="component" value="Unassembled WGS sequence"/>
</dbReference>
<dbReference type="EMBL" id="JAGPYM010000038">
    <property type="protein sequence ID" value="KAH6874593.1"/>
    <property type="molecule type" value="Genomic_DNA"/>
</dbReference>
<accession>A0A9P8VT89</accession>
<protein>
    <submittedName>
        <fullName evidence="1">Uncharacterized protein</fullName>
    </submittedName>
</protein>
<organism evidence="1 2">
    <name type="scientific">Thelonectria olida</name>
    <dbReference type="NCBI Taxonomy" id="1576542"/>
    <lineage>
        <taxon>Eukaryota</taxon>
        <taxon>Fungi</taxon>
        <taxon>Dikarya</taxon>
        <taxon>Ascomycota</taxon>
        <taxon>Pezizomycotina</taxon>
        <taxon>Sordariomycetes</taxon>
        <taxon>Hypocreomycetidae</taxon>
        <taxon>Hypocreales</taxon>
        <taxon>Nectriaceae</taxon>
        <taxon>Thelonectria</taxon>
    </lineage>
</organism>
<keyword evidence="2" id="KW-1185">Reference proteome</keyword>
<dbReference type="AlphaFoldDB" id="A0A9P8VT89"/>
<evidence type="ECO:0000313" key="2">
    <source>
        <dbReference type="Proteomes" id="UP000777438"/>
    </source>
</evidence>
<dbReference type="OrthoDB" id="5308957at2759"/>
<proteinExistence type="predicted"/>
<dbReference type="PANTHER" id="PTHR42037:SF1">
    <property type="match status" value="1"/>
</dbReference>
<sequence length="436" mass="49778">MITLGDPIPGLVCRTPSPDPVRHASPVLQYSDELLRLLKSYYETTFGLGSVSGTSSVNPGTDLSVSIRCYRQLDQARIMIAAENMAFGFKLLNQALDGLRHLVRTQDATLLFYLFDVALAFDQSYPELAFAVLRHTYDILLITFGHGHPLVWLLRRLNHSKDEDRYDVSATILDGVVGIFKQSSSDDRILKRLDCHYFLLLDYLGLNGIRANVSFPVIDLTSVDDADVAYLARFADRLTVSEDLDEAELKLAMVHTWVQDPLNQQHQSWPELQLSYYRSKLHISLTGGEWDESMTVNEFKLQHHTSTPRLAREEELKSSTYWSDFIHVAGRLLSYKQAVEMARLVSYTWPQLFDEFEVCIIPSSSRISNVLPTLPLSAEIITRRMTSDERLLSRYLEQLQALSPHNLNNDIEKAWLGAPRPIVHAEILVYYWLENT</sequence>
<dbReference type="PANTHER" id="PTHR42037">
    <property type="match status" value="1"/>
</dbReference>
<comment type="caution">
    <text evidence="1">The sequence shown here is derived from an EMBL/GenBank/DDBJ whole genome shotgun (WGS) entry which is preliminary data.</text>
</comment>
<gene>
    <name evidence="1" type="ORF">B0T10DRAFT_465643</name>
</gene>
<reference evidence="1 2" key="1">
    <citation type="journal article" date="2021" name="Nat. Commun.">
        <title>Genetic determinants of endophytism in the Arabidopsis root mycobiome.</title>
        <authorList>
            <person name="Mesny F."/>
            <person name="Miyauchi S."/>
            <person name="Thiergart T."/>
            <person name="Pickel B."/>
            <person name="Atanasova L."/>
            <person name="Karlsson M."/>
            <person name="Huettel B."/>
            <person name="Barry K.W."/>
            <person name="Haridas S."/>
            <person name="Chen C."/>
            <person name="Bauer D."/>
            <person name="Andreopoulos W."/>
            <person name="Pangilinan J."/>
            <person name="LaButti K."/>
            <person name="Riley R."/>
            <person name="Lipzen A."/>
            <person name="Clum A."/>
            <person name="Drula E."/>
            <person name="Henrissat B."/>
            <person name="Kohler A."/>
            <person name="Grigoriev I.V."/>
            <person name="Martin F.M."/>
            <person name="Hacquard S."/>
        </authorList>
    </citation>
    <scope>NUCLEOTIDE SEQUENCE [LARGE SCALE GENOMIC DNA]</scope>
    <source>
        <strain evidence="1 2">MPI-CAGE-CH-0241</strain>
    </source>
</reference>